<feature type="non-terminal residue" evidence="1">
    <location>
        <position position="1"/>
    </location>
</feature>
<organism evidence="1">
    <name type="scientific">marine sediment metagenome</name>
    <dbReference type="NCBI Taxonomy" id="412755"/>
    <lineage>
        <taxon>unclassified sequences</taxon>
        <taxon>metagenomes</taxon>
        <taxon>ecological metagenomes</taxon>
    </lineage>
</organism>
<dbReference type="EMBL" id="BARS01013939">
    <property type="protein sequence ID" value="GAF88391.1"/>
    <property type="molecule type" value="Genomic_DNA"/>
</dbReference>
<sequence>PEHVGRTLFTTPDGTMESLVLQQGDCNGPATYQSLMNFIFTSHIGVFLEVYLDDIIIY</sequence>
<dbReference type="PANTHER" id="PTHR24559">
    <property type="entry name" value="TRANSPOSON TY3-I GAG-POL POLYPROTEIN"/>
    <property type="match status" value="1"/>
</dbReference>
<dbReference type="AlphaFoldDB" id="X0TMA6"/>
<dbReference type="InterPro" id="IPR053134">
    <property type="entry name" value="RNA-dir_DNA_polymerase"/>
</dbReference>
<dbReference type="InterPro" id="IPR043502">
    <property type="entry name" value="DNA/RNA_pol_sf"/>
</dbReference>
<dbReference type="Gene3D" id="3.30.70.270">
    <property type="match status" value="1"/>
</dbReference>
<dbReference type="SUPFAM" id="SSF56672">
    <property type="entry name" value="DNA/RNA polymerases"/>
    <property type="match status" value="1"/>
</dbReference>
<accession>X0TMA6</accession>
<name>X0TMA6_9ZZZZ</name>
<reference evidence="1" key="1">
    <citation type="journal article" date="2014" name="Front. Microbiol.">
        <title>High frequency of phylogenetically diverse reductive dehalogenase-homologous genes in deep subseafloor sedimentary metagenomes.</title>
        <authorList>
            <person name="Kawai M."/>
            <person name="Futagami T."/>
            <person name="Toyoda A."/>
            <person name="Takaki Y."/>
            <person name="Nishi S."/>
            <person name="Hori S."/>
            <person name="Arai W."/>
            <person name="Tsubouchi T."/>
            <person name="Morono Y."/>
            <person name="Uchiyama I."/>
            <person name="Ito T."/>
            <person name="Fujiyama A."/>
            <person name="Inagaki F."/>
            <person name="Takami H."/>
        </authorList>
    </citation>
    <scope>NUCLEOTIDE SEQUENCE</scope>
    <source>
        <strain evidence="1">Expedition CK06-06</strain>
    </source>
</reference>
<protein>
    <recommendedName>
        <fullName evidence="2">Reverse transcriptase domain-containing protein</fullName>
    </recommendedName>
</protein>
<dbReference type="InterPro" id="IPR043128">
    <property type="entry name" value="Rev_trsase/Diguanyl_cyclase"/>
</dbReference>
<gene>
    <name evidence="1" type="ORF">S01H1_23863</name>
</gene>
<evidence type="ECO:0000313" key="1">
    <source>
        <dbReference type="EMBL" id="GAF88391.1"/>
    </source>
</evidence>
<dbReference type="PANTHER" id="PTHR24559:SF444">
    <property type="entry name" value="REVERSE TRANSCRIPTASE DOMAIN-CONTAINING PROTEIN"/>
    <property type="match status" value="1"/>
</dbReference>
<evidence type="ECO:0008006" key="2">
    <source>
        <dbReference type="Google" id="ProtNLM"/>
    </source>
</evidence>
<proteinExistence type="predicted"/>
<comment type="caution">
    <text evidence="1">The sequence shown here is derived from an EMBL/GenBank/DDBJ whole genome shotgun (WGS) entry which is preliminary data.</text>
</comment>